<keyword evidence="3" id="KW-1185">Reference proteome</keyword>
<accession>A0ABX9QCG9</accession>
<evidence type="ECO:0000256" key="1">
    <source>
        <dbReference type="SAM" id="MobiDB-lite"/>
    </source>
</evidence>
<feature type="non-terminal residue" evidence="2">
    <location>
        <position position="1"/>
    </location>
</feature>
<protein>
    <recommendedName>
        <fullName evidence="4">Serine/threonine protein kinase</fullName>
    </recommendedName>
</protein>
<name>A0ABX9QCG9_9BACT</name>
<proteinExistence type="predicted"/>
<dbReference type="EMBL" id="RAWI01000219">
    <property type="protein sequence ID" value="RKI02194.1"/>
    <property type="molecule type" value="Genomic_DNA"/>
</dbReference>
<gene>
    <name evidence="2" type="ORF">D7Y13_25215</name>
</gene>
<comment type="caution">
    <text evidence="2">The sequence shown here is derived from an EMBL/GenBank/DDBJ whole genome shotgun (WGS) entry which is preliminary data.</text>
</comment>
<dbReference type="Proteomes" id="UP000278907">
    <property type="component" value="Unassembled WGS sequence"/>
</dbReference>
<organism evidence="2 3">
    <name type="scientific">Corallococcus praedator</name>
    <dbReference type="NCBI Taxonomy" id="2316724"/>
    <lineage>
        <taxon>Bacteria</taxon>
        <taxon>Pseudomonadati</taxon>
        <taxon>Myxococcota</taxon>
        <taxon>Myxococcia</taxon>
        <taxon>Myxococcales</taxon>
        <taxon>Cystobacterineae</taxon>
        <taxon>Myxococcaceae</taxon>
        <taxon>Corallococcus</taxon>
    </lineage>
</organism>
<evidence type="ECO:0000313" key="2">
    <source>
        <dbReference type="EMBL" id="RKI02194.1"/>
    </source>
</evidence>
<sequence length="106" mass="11708">VKPLVKPPVASATEKKLSDEPTKAPSIDALAQARAALASGNVDEAVRKAQRSIKEESNLAAQLLLTELRCRQKDLGNARSEWEKLPRSQQRKAEKVCQKYEVDLSL</sequence>
<evidence type="ECO:0008006" key="4">
    <source>
        <dbReference type="Google" id="ProtNLM"/>
    </source>
</evidence>
<feature type="region of interest" description="Disordered" evidence="1">
    <location>
        <begin position="1"/>
        <end position="23"/>
    </location>
</feature>
<feature type="compositionally biased region" description="Basic and acidic residues" evidence="1">
    <location>
        <begin position="13"/>
        <end position="22"/>
    </location>
</feature>
<reference evidence="2 3" key="1">
    <citation type="submission" date="2018-09" db="EMBL/GenBank/DDBJ databases">
        <authorList>
            <person name="Livingstone P.G."/>
            <person name="Whitworth D.E."/>
        </authorList>
    </citation>
    <scope>NUCLEOTIDE SEQUENCE [LARGE SCALE GENOMIC DNA]</scope>
    <source>
        <strain evidence="2 3">CA031B</strain>
    </source>
</reference>
<evidence type="ECO:0000313" key="3">
    <source>
        <dbReference type="Proteomes" id="UP000278907"/>
    </source>
</evidence>